<organism evidence="2 3">
    <name type="scientific">Enterococcus durans</name>
    <dbReference type="NCBI Taxonomy" id="53345"/>
    <lineage>
        <taxon>Bacteria</taxon>
        <taxon>Bacillati</taxon>
        <taxon>Bacillota</taxon>
        <taxon>Bacilli</taxon>
        <taxon>Lactobacillales</taxon>
        <taxon>Enterococcaceae</taxon>
        <taxon>Enterococcus</taxon>
    </lineage>
</organism>
<dbReference type="EMBL" id="LEPB01000004">
    <property type="protein sequence ID" value="RCA11289.1"/>
    <property type="molecule type" value="Genomic_DNA"/>
</dbReference>
<dbReference type="Gene3D" id="1.10.260.40">
    <property type="entry name" value="lambda repressor-like DNA-binding domains"/>
    <property type="match status" value="1"/>
</dbReference>
<evidence type="ECO:0000256" key="1">
    <source>
        <dbReference type="ARBA" id="ARBA00023125"/>
    </source>
</evidence>
<gene>
    <name evidence="2" type="ORF">EA71_02044</name>
</gene>
<dbReference type="InterPro" id="IPR001387">
    <property type="entry name" value="Cro/C1-type_HTH"/>
</dbReference>
<dbReference type="GO" id="GO:0003677">
    <property type="term" value="F:DNA binding"/>
    <property type="evidence" value="ECO:0007669"/>
    <property type="project" value="UniProtKB-KW"/>
</dbReference>
<dbReference type="RefSeq" id="WP_005880341.1">
    <property type="nucleotide sequence ID" value="NZ_CABGIQ010000043.1"/>
</dbReference>
<name>A0A367CF90_9ENTE</name>
<comment type="caution">
    <text evidence="2">The sequence shown here is derived from an EMBL/GenBank/DDBJ whole genome shotgun (WGS) entry which is preliminary data.</text>
</comment>
<proteinExistence type="predicted"/>
<keyword evidence="1" id="KW-0238">DNA-binding</keyword>
<dbReference type="CDD" id="cd00093">
    <property type="entry name" value="HTH_XRE"/>
    <property type="match status" value="1"/>
</dbReference>
<accession>A0A367CF90</accession>
<dbReference type="InterPro" id="IPR010982">
    <property type="entry name" value="Lambda_DNA-bd_dom_sf"/>
</dbReference>
<reference evidence="2 3" key="1">
    <citation type="submission" date="2015-06" db="EMBL/GenBank/DDBJ databases">
        <title>The Genome Sequence of Enterococcus durans 4EA1.</title>
        <authorList>
            <consortium name="The Broad Institute Genomics Platform"/>
            <consortium name="The Broad Institute Genome Sequencing Center for Infectious Disease"/>
            <person name="Earl A.M."/>
            <person name="Van Tyne D."/>
            <person name="Lebreton F."/>
            <person name="Saavedra J.T."/>
            <person name="Gilmore M.S."/>
            <person name="Manson Mcguire A."/>
            <person name="Clock S."/>
            <person name="Crupain M."/>
            <person name="Rangan U."/>
            <person name="Young S."/>
            <person name="Abouelleil A."/>
            <person name="Cao P."/>
            <person name="Chapman S.B."/>
            <person name="Griggs A."/>
            <person name="Priest M."/>
            <person name="Shea T."/>
            <person name="Wortman J."/>
            <person name="Nusbaum C."/>
            <person name="Birren B."/>
        </authorList>
    </citation>
    <scope>NUCLEOTIDE SEQUENCE [LARGE SCALE GENOMIC DNA]</scope>
    <source>
        <strain evidence="2 3">4EA1</strain>
    </source>
</reference>
<sequence>MTFGEGLKKLRVSQDLTQAQLAERIFVTRQTISNWENDKGQPELENLILLSELFHVSLDELIQAPNEKNKQVDKRKIGRDFLIIFLIWSVIMLAVQLVLHPFSMKYVLIYSLGGTLIVSEYLRRTKRLANVYAQGENMYDLGIYLWIFFIVMDLIILLIQSEYIL</sequence>
<dbReference type="PANTHER" id="PTHR46558:SF4">
    <property type="entry name" value="DNA-BIDING PHAGE PROTEIN"/>
    <property type="match status" value="1"/>
</dbReference>
<dbReference type="AlphaFoldDB" id="A0A367CF90"/>
<evidence type="ECO:0000313" key="2">
    <source>
        <dbReference type="EMBL" id="RCA11289.1"/>
    </source>
</evidence>
<dbReference type="PANTHER" id="PTHR46558">
    <property type="entry name" value="TRACRIPTIONAL REGULATORY PROTEIN-RELATED-RELATED"/>
    <property type="match status" value="1"/>
</dbReference>
<dbReference type="SUPFAM" id="SSF47413">
    <property type="entry name" value="lambda repressor-like DNA-binding domains"/>
    <property type="match status" value="1"/>
</dbReference>
<evidence type="ECO:0000313" key="3">
    <source>
        <dbReference type="Proteomes" id="UP000252797"/>
    </source>
</evidence>
<dbReference type="SMART" id="SM00530">
    <property type="entry name" value="HTH_XRE"/>
    <property type="match status" value="1"/>
</dbReference>
<dbReference type="PROSITE" id="PS50943">
    <property type="entry name" value="HTH_CROC1"/>
    <property type="match status" value="1"/>
</dbReference>
<dbReference type="Pfam" id="PF01381">
    <property type="entry name" value="HTH_3"/>
    <property type="match status" value="1"/>
</dbReference>
<protein>
    <submittedName>
        <fullName evidence="2">Uncharacterized protein</fullName>
    </submittedName>
</protein>
<dbReference type="Proteomes" id="UP000252797">
    <property type="component" value="Unassembled WGS sequence"/>
</dbReference>